<dbReference type="EC" id="5.6.2.4" evidence="9"/>
<dbReference type="Proteomes" id="UP000283569">
    <property type="component" value="Unassembled WGS sequence"/>
</dbReference>
<keyword evidence="7" id="KW-0413">Isomerase</keyword>
<dbReference type="GO" id="GO:0043138">
    <property type="term" value="F:3'-5' DNA helicase activity"/>
    <property type="evidence" value="ECO:0007669"/>
    <property type="project" value="UniProtKB-EC"/>
</dbReference>
<dbReference type="GO" id="GO:0016787">
    <property type="term" value="F:hydrolase activity"/>
    <property type="evidence" value="ECO:0007669"/>
    <property type="project" value="UniProtKB-UniRule"/>
</dbReference>
<keyword evidence="3 11" id="KW-0378">Hydrolase</keyword>
<keyword evidence="4 11" id="KW-0347">Helicase</keyword>
<evidence type="ECO:0000256" key="12">
    <source>
        <dbReference type="SAM" id="MobiDB-lite"/>
    </source>
</evidence>
<sequence>MAEVTEATAQAQTEAPQASAEASPKPQRAPRSPRKPQAAATDTSEASTPSATNAQPSTQEGSLPQAVARAGEGARRNRDQPPFEPWYVKKQKQRLQRMSKESMPFLKQKLKLQTRHAQEMYERAHELWSETVITLSVTMRNFKREEECLTVDAEVDRLMGICSDYMKQEMTRLRTVADNNGVDLEGATDVEYTHPMEYEMQMSSPRERRFHELLLLLDKLCIYLDMLWMATLISDRARSKSAYDAKSLLLRTCGKARILVFRAQASSQRNGIPNAADPRKGTQLEPGAEPPVAAATDSLPWQSPDALVELNSFQERAVLTPGHCTILACPGSGKTRVLTARAGHIITNNELGRLAAVTFTRDAATELLSRIMASCHSDHARRIAVGTFHSLALNQLRRNSRGKMPRLINDGERMAVLRRCWKDFAPSLKFEDVIKEVDQAKGSVTPYVFEDILMERIFKAYEDALAADLAMDFSDILLRATRGMLDGSIQPLPIRWLLVDEAQDMDAVQMEWILAHGRNGVQITLVGDDDQSLYSFRHALGYEGLQDVSMALNSVDLSLPVNYRCAPNILMHAAKLIACNANRAAKNIKAEKTELGTIKVFRRADRMDEATALTKAILGIEPGSALDTDPNALAKRDFDPKSMGEWAVLARTNLLLDEIEIFLKSAGIEVKRAGSKSIWEHGVGAVYSGLIRSVATDSWMGMANAISFCGGSNSWVNEHSRANCGNVLARFDAAIDSAPDDKSRKLAVALREGYISWSEQARKSRVNLVVFGITAFLAPHCKPPQRRLLTMMQKIFTERLQGSLLQRLNILSRSEKEKDVEQGVVHLLTLHSSKGLEWDNVWIAGCEEGTLPHTDSTEEEERRLMYVGMTRPRSTLMLSSAISEGMESRFLEEAGLGVITAR</sequence>
<dbReference type="Gene3D" id="3.40.50.300">
    <property type="entry name" value="P-loop containing nucleotide triphosphate hydrolases"/>
    <property type="match status" value="3"/>
</dbReference>
<dbReference type="InterPro" id="IPR014016">
    <property type="entry name" value="UvrD-like_ATP-bd"/>
</dbReference>
<dbReference type="SUPFAM" id="SSF52540">
    <property type="entry name" value="P-loop containing nucleoside triphosphate hydrolases"/>
    <property type="match status" value="1"/>
</dbReference>
<dbReference type="InterPro" id="IPR013986">
    <property type="entry name" value="DExx_box_DNA_helicase_dom_sf"/>
</dbReference>
<evidence type="ECO:0000256" key="8">
    <source>
        <dbReference type="ARBA" id="ARBA00034617"/>
    </source>
</evidence>
<dbReference type="Pfam" id="PF13361">
    <property type="entry name" value="UvrD_C"/>
    <property type="match status" value="1"/>
</dbReference>
<dbReference type="InterPro" id="IPR000212">
    <property type="entry name" value="DNA_helicase_UvrD/REP"/>
</dbReference>
<feature type="compositionally biased region" description="Low complexity" evidence="12">
    <location>
        <begin position="1"/>
        <end position="24"/>
    </location>
</feature>
<dbReference type="AlphaFoldDB" id="A0A420S4T7"/>
<comment type="catalytic activity">
    <reaction evidence="8">
        <text>Couples ATP hydrolysis with the unwinding of duplex DNA by translocating in the 3'-5' direction.</text>
        <dbReference type="EC" id="5.6.2.4"/>
    </reaction>
</comment>
<evidence type="ECO:0000256" key="11">
    <source>
        <dbReference type="PROSITE-ProRule" id="PRU00560"/>
    </source>
</evidence>
<dbReference type="InterPro" id="IPR027417">
    <property type="entry name" value="P-loop_NTPase"/>
</dbReference>
<dbReference type="PROSITE" id="PS51198">
    <property type="entry name" value="UVRD_HELICASE_ATP_BIND"/>
    <property type="match status" value="1"/>
</dbReference>
<keyword evidence="2 11" id="KW-0547">Nucleotide-binding</keyword>
<evidence type="ECO:0000259" key="13">
    <source>
        <dbReference type="PROSITE" id="PS51198"/>
    </source>
</evidence>
<feature type="domain" description="UvrD-like helicase C-terminal" evidence="14">
    <location>
        <begin position="567"/>
        <end position="835"/>
    </location>
</feature>
<evidence type="ECO:0000256" key="10">
    <source>
        <dbReference type="ARBA" id="ARBA00048988"/>
    </source>
</evidence>
<name>A0A420S4T7_GIBIN</name>
<feature type="binding site" evidence="11">
    <location>
        <begin position="328"/>
        <end position="335"/>
    </location>
    <ligand>
        <name>ATP</name>
        <dbReference type="ChEBI" id="CHEBI:30616"/>
    </ligand>
</feature>
<evidence type="ECO:0000256" key="9">
    <source>
        <dbReference type="ARBA" id="ARBA00034808"/>
    </source>
</evidence>
<evidence type="ECO:0000256" key="6">
    <source>
        <dbReference type="ARBA" id="ARBA00023125"/>
    </source>
</evidence>
<dbReference type="Pfam" id="PF00580">
    <property type="entry name" value="UvrD-helicase"/>
    <property type="match status" value="1"/>
</dbReference>
<keyword evidence="6" id="KW-0238">DNA-binding</keyword>
<keyword evidence="5 11" id="KW-0067">ATP-binding</keyword>
<comment type="catalytic activity">
    <reaction evidence="10">
        <text>ATP + H2O = ADP + phosphate + H(+)</text>
        <dbReference type="Rhea" id="RHEA:13065"/>
        <dbReference type="ChEBI" id="CHEBI:15377"/>
        <dbReference type="ChEBI" id="CHEBI:15378"/>
        <dbReference type="ChEBI" id="CHEBI:30616"/>
        <dbReference type="ChEBI" id="CHEBI:43474"/>
        <dbReference type="ChEBI" id="CHEBI:456216"/>
        <dbReference type="EC" id="5.6.2.4"/>
    </reaction>
</comment>
<accession>A0A420S4T7</accession>
<comment type="similarity">
    <text evidence="1">Belongs to the helicase family. UvrD subfamily.</text>
</comment>
<evidence type="ECO:0000313" key="15">
    <source>
        <dbReference type="EMBL" id="RKL24327.1"/>
    </source>
</evidence>
<dbReference type="PROSITE" id="PS51217">
    <property type="entry name" value="UVRD_HELICASE_CTER"/>
    <property type="match status" value="1"/>
</dbReference>
<feature type="domain" description="UvrD-like helicase ATP-binding" evidence="13">
    <location>
        <begin position="307"/>
        <end position="566"/>
    </location>
</feature>
<feature type="compositionally biased region" description="Basic and acidic residues" evidence="12">
    <location>
        <begin position="72"/>
        <end position="81"/>
    </location>
</feature>
<dbReference type="EMBL" id="MRDB01000102">
    <property type="protein sequence ID" value="RKL24327.1"/>
    <property type="molecule type" value="Genomic_DNA"/>
</dbReference>
<dbReference type="GO" id="GO:0003677">
    <property type="term" value="F:DNA binding"/>
    <property type="evidence" value="ECO:0007669"/>
    <property type="project" value="UniProtKB-KW"/>
</dbReference>
<dbReference type="CDD" id="cd17932">
    <property type="entry name" value="DEXQc_UvrD"/>
    <property type="match status" value="1"/>
</dbReference>
<proteinExistence type="inferred from homology"/>
<dbReference type="GO" id="GO:0000725">
    <property type="term" value="P:recombinational repair"/>
    <property type="evidence" value="ECO:0007669"/>
    <property type="project" value="TreeGrafter"/>
</dbReference>
<evidence type="ECO:0000256" key="7">
    <source>
        <dbReference type="ARBA" id="ARBA00023235"/>
    </source>
</evidence>
<evidence type="ECO:0000256" key="4">
    <source>
        <dbReference type="ARBA" id="ARBA00022806"/>
    </source>
</evidence>
<evidence type="ECO:0000256" key="1">
    <source>
        <dbReference type="ARBA" id="ARBA00009922"/>
    </source>
</evidence>
<dbReference type="Gene3D" id="1.10.10.160">
    <property type="match status" value="1"/>
</dbReference>
<evidence type="ECO:0000259" key="14">
    <source>
        <dbReference type="PROSITE" id="PS51217"/>
    </source>
</evidence>
<gene>
    <name evidence="15" type="ORF">BFJ72_g14299</name>
</gene>
<evidence type="ECO:0000256" key="2">
    <source>
        <dbReference type="ARBA" id="ARBA00022741"/>
    </source>
</evidence>
<organism evidence="15 16">
    <name type="scientific">Gibberella intermedia</name>
    <name type="common">Bulb rot disease fungus</name>
    <name type="synonym">Fusarium proliferatum</name>
    <dbReference type="NCBI Taxonomy" id="948311"/>
    <lineage>
        <taxon>Eukaryota</taxon>
        <taxon>Fungi</taxon>
        <taxon>Dikarya</taxon>
        <taxon>Ascomycota</taxon>
        <taxon>Pezizomycotina</taxon>
        <taxon>Sordariomycetes</taxon>
        <taxon>Hypocreomycetidae</taxon>
        <taxon>Hypocreales</taxon>
        <taxon>Nectriaceae</taxon>
        <taxon>Fusarium</taxon>
        <taxon>Fusarium fujikuroi species complex</taxon>
    </lineage>
</organism>
<dbReference type="GO" id="GO:0005524">
    <property type="term" value="F:ATP binding"/>
    <property type="evidence" value="ECO:0007669"/>
    <property type="project" value="UniProtKB-UniRule"/>
</dbReference>
<feature type="region of interest" description="Disordered" evidence="12">
    <location>
        <begin position="1"/>
        <end position="85"/>
    </location>
</feature>
<dbReference type="GO" id="GO:0005634">
    <property type="term" value="C:nucleus"/>
    <property type="evidence" value="ECO:0007669"/>
    <property type="project" value="TreeGrafter"/>
</dbReference>
<dbReference type="PANTHER" id="PTHR11070:SF2">
    <property type="entry name" value="ATP-DEPENDENT DNA HELICASE SRS2"/>
    <property type="match status" value="1"/>
</dbReference>
<dbReference type="InterPro" id="IPR014017">
    <property type="entry name" value="DNA_helicase_UvrD-like_C"/>
</dbReference>
<reference evidence="15 16" key="1">
    <citation type="journal article" date="2018" name="Sci. Rep.">
        <title>Characterisation of pathogen-specific regions and novel effector candidates in Fusarium oxysporum f. sp. cepae.</title>
        <authorList>
            <person name="Armitage A.D."/>
            <person name="Taylor A."/>
            <person name="Sobczyk M.K."/>
            <person name="Baxter L."/>
            <person name="Greenfield B.P."/>
            <person name="Bates H.J."/>
            <person name="Wilson F."/>
            <person name="Jackson A.C."/>
            <person name="Ott S."/>
            <person name="Harrison R.J."/>
            <person name="Clarkson J.P."/>
        </authorList>
    </citation>
    <scope>NUCLEOTIDE SEQUENCE [LARGE SCALE GENOMIC DNA]</scope>
    <source>
        <strain evidence="15 16">Fp_A8</strain>
    </source>
</reference>
<dbReference type="PANTHER" id="PTHR11070">
    <property type="entry name" value="UVRD / RECB / PCRA DNA HELICASE FAMILY MEMBER"/>
    <property type="match status" value="1"/>
</dbReference>
<evidence type="ECO:0000256" key="5">
    <source>
        <dbReference type="ARBA" id="ARBA00022840"/>
    </source>
</evidence>
<protein>
    <recommendedName>
        <fullName evidence="9">DNA 3'-5' helicase</fullName>
        <ecNumber evidence="9">5.6.2.4</ecNumber>
    </recommendedName>
</protein>
<dbReference type="Gene3D" id="1.10.486.10">
    <property type="entry name" value="PCRA, domain 4"/>
    <property type="match status" value="1"/>
</dbReference>
<feature type="compositionally biased region" description="Polar residues" evidence="12">
    <location>
        <begin position="40"/>
        <end position="62"/>
    </location>
</feature>
<feature type="region of interest" description="Disordered" evidence="12">
    <location>
        <begin position="269"/>
        <end position="295"/>
    </location>
</feature>
<evidence type="ECO:0000256" key="3">
    <source>
        <dbReference type="ARBA" id="ARBA00022801"/>
    </source>
</evidence>
<evidence type="ECO:0000313" key="16">
    <source>
        <dbReference type="Proteomes" id="UP000283569"/>
    </source>
</evidence>
<comment type="caution">
    <text evidence="15">The sequence shown here is derived from an EMBL/GenBank/DDBJ whole genome shotgun (WGS) entry which is preliminary data.</text>
</comment>